<keyword evidence="7" id="KW-1185">Reference proteome</keyword>
<evidence type="ECO:0000259" key="4">
    <source>
        <dbReference type="Pfam" id="PF11380"/>
    </source>
</evidence>
<evidence type="ECO:0000256" key="1">
    <source>
        <dbReference type="ARBA" id="ARBA00007583"/>
    </source>
</evidence>
<evidence type="ECO:0000256" key="2">
    <source>
        <dbReference type="ARBA" id="ARBA00022679"/>
    </source>
</evidence>
<organism evidence="6 7">
    <name type="scientific">Cecembia calidifontis</name>
    <dbReference type="NCBI Taxonomy" id="1187080"/>
    <lineage>
        <taxon>Bacteria</taxon>
        <taxon>Pseudomonadati</taxon>
        <taxon>Bacteroidota</taxon>
        <taxon>Cytophagia</taxon>
        <taxon>Cytophagales</taxon>
        <taxon>Cyclobacteriaceae</taxon>
        <taxon>Cecembia</taxon>
    </lineage>
</organism>
<name>A0A4Q7P4G2_9BACT</name>
<dbReference type="InterPro" id="IPR031358">
    <property type="entry name" value="Stealth_CR1"/>
</dbReference>
<dbReference type="RefSeq" id="WP_130274052.1">
    <property type="nucleotide sequence ID" value="NZ_SGXG01000001.1"/>
</dbReference>
<dbReference type="Proteomes" id="UP000292209">
    <property type="component" value="Unassembled WGS sequence"/>
</dbReference>
<keyword evidence="3" id="KW-0270">Exopolysaccharide synthesis</keyword>
<keyword evidence="2" id="KW-0808">Transferase</keyword>
<comment type="similarity">
    <text evidence="1">Belongs to the stealth family.</text>
</comment>
<gene>
    <name evidence="6" type="ORF">BC751_0367</name>
</gene>
<dbReference type="OrthoDB" id="9776077at2"/>
<evidence type="ECO:0000313" key="6">
    <source>
        <dbReference type="EMBL" id="RZS94856.1"/>
    </source>
</evidence>
<accession>A0A4Q7P4G2</accession>
<evidence type="ECO:0000256" key="3">
    <source>
        <dbReference type="ARBA" id="ARBA00023169"/>
    </source>
</evidence>
<dbReference type="PANTHER" id="PTHR24045:SF0">
    <property type="entry name" value="N-ACETYLGLUCOSAMINE-1-PHOSPHOTRANSFERASE SUBUNITS ALPHA_BETA"/>
    <property type="match status" value="1"/>
</dbReference>
<dbReference type="Pfam" id="PF11380">
    <property type="entry name" value="Stealth_CR2"/>
    <property type="match status" value="1"/>
</dbReference>
<dbReference type="Pfam" id="PF17101">
    <property type="entry name" value="Stealth_CR1"/>
    <property type="match status" value="1"/>
</dbReference>
<dbReference type="AlphaFoldDB" id="A0A4Q7P4G2"/>
<dbReference type="GO" id="GO:0000271">
    <property type="term" value="P:polysaccharide biosynthetic process"/>
    <property type="evidence" value="ECO:0007669"/>
    <property type="project" value="UniProtKB-KW"/>
</dbReference>
<dbReference type="PANTHER" id="PTHR24045">
    <property type="match status" value="1"/>
</dbReference>
<evidence type="ECO:0000259" key="5">
    <source>
        <dbReference type="Pfam" id="PF17101"/>
    </source>
</evidence>
<sequence>MDHKIKEPIDAVITWVDGNDPIHQAKLEKALGNKSRKHIPGADKTRFGNANELKYSILSILRFAPFIRKIFIVTDEQHPEVFPDIQKYFPERLQDVSIVDHKEIFKGYEQYLPVFNSRSIEAVIWRIPGLADRFIFLSDDMFLVKELKPEDLFVNGNAVMRGTWLPAPFLRNAWNNIRKNVNRHLLNNPDFQPKPSFHIGQWNAAAILGFKWRYFFSSHTPHTVNRKSAEAFFKENPEILEKQISYKFRHNNQFNCASLYYHLEIRNGNQNFAKPSFVFLHPYGRRRGYIEKKLKTCESNPDIIFMNIQSLEKCDQIDQEKLIGWMEKNLSL</sequence>
<dbReference type="GO" id="GO:0016772">
    <property type="term" value="F:transferase activity, transferring phosphorus-containing groups"/>
    <property type="evidence" value="ECO:0007669"/>
    <property type="project" value="InterPro"/>
</dbReference>
<dbReference type="InterPro" id="IPR047141">
    <property type="entry name" value="Stealth"/>
</dbReference>
<comment type="caution">
    <text evidence="6">The sequence shown here is derived from an EMBL/GenBank/DDBJ whole genome shotgun (WGS) entry which is preliminary data.</text>
</comment>
<reference evidence="6 7" key="1">
    <citation type="submission" date="2019-02" db="EMBL/GenBank/DDBJ databases">
        <title>Genomic Encyclopedia of Archaeal and Bacterial Type Strains, Phase II (KMG-II): from individual species to whole genera.</title>
        <authorList>
            <person name="Goeker M."/>
        </authorList>
    </citation>
    <scope>NUCLEOTIDE SEQUENCE [LARGE SCALE GENOMIC DNA]</scope>
    <source>
        <strain evidence="6 7">DSM 21411</strain>
    </source>
</reference>
<feature type="domain" description="Stealth protein CR1 conserved region 1" evidence="5">
    <location>
        <begin position="7"/>
        <end position="34"/>
    </location>
</feature>
<protein>
    <submittedName>
        <fullName evidence="6">Stealth-like protein</fullName>
    </submittedName>
</protein>
<dbReference type="EMBL" id="SGXG01000001">
    <property type="protein sequence ID" value="RZS94856.1"/>
    <property type="molecule type" value="Genomic_DNA"/>
</dbReference>
<dbReference type="InterPro" id="IPR021520">
    <property type="entry name" value="Stealth_CR2"/>
</dbReference>
<proteinExistence type="inferred from homology"/>
<feature type="domain" description="Stealth protein CR2 conserved region 2" evidence="4">
    <location>
        <begin position="46"/>
        <end position="155"/>
    </location>
</feature>
<evidence type="ECO:0000313" key="7">
    <source>
        <dbReference type="Proteomes" id="UP000292209"/>
    </source>
</evidence>